<dbReference type="SUPFAM" id="SSF57756">
    <property type="entry name" value="Retrovirus zinc finger-like domains"/>
    <property type="match status" value="1"/>
</dbReference>
<keyword evidence="1" id="KW-0863">Zinc-finger</keyword>
<organism evidence="5">
    <name type="scientific">Zea mays</name>
    <name type="common">Maize</name>
    <dbReference type="NCBI Taxonomy" id="4577"/>
    <lineage>
        <taxon>Eukaryota</taxon>
        <taxon>Viridiplantae</taxon>
        <taxon>Streptophyta</taxon>
        <taxon>Embryophyta</taxon>
        <taxon>Tracheophyta</taxon>
        <taxon>Spermatophyta</taxon>
        <taxon>Magnoliopsida</taxon>
        <taxon>Liliopsida</taxon>
        <taxon>Poales</taxon>
        <taxon>Poaceae</taxon>
        <taxon>PACMAD clade</taxon>
        <taxon>Panicoideae</taxon>
        <taxon>Andropogonodae</taxon>
        <taxon>Andropogoneae</taxon>
        <taxon>Tripsacinae</taxon>
        <taxon>Zea</taxon>
    </lineage>
</organism>
<dbReference type="PROSITE" id="PS50158">
    <property type="entry name" value="ZF_CCHC"/>
    <property type="match status" value="1"/>
</dbReference>
<feature type="compositionally biased region" description="Basic residues" evidence="3">
    <location>
        <begin position="33"/>
        <end position="46"/>
    </location>
</feature>
<evidence type="ECO:0000313" key="5">
    <source>
        <dbReference type="EMBL" id="AAL35397.1"/>
    </source>
</evidence>
<keyword evidence="2" id="KW-0175">Coiled coil</keyword>
<feature type="coiled-coil region" evidence="2">
    <location>
        <begin position="489"/>
        <end position="516"/>
    </location>
</feature>
<reference evidence="5" key="1">
    <citation type="journal article" date="2002" name="Proc. Natl. Acad. Sci. U.S.A.">
        <title>Intraspecific violation of genetic colinearity and its implications in maize.</title>
        <authorList>
            <person name="Fu H."/>
            <person name="Dooner H.K."/>
        </authorList>
    </citation>
    <scope>NUCLEOTIDE SEQUENCE</scope>
</reference>
<evidence type="ECO:0000259" key="4">
    <source>
        <dbReference type="PROSITE" id="PS50158"/>
    </source>
</evidence>
<feature type="compositionally biased region" description="Basic residues" evidence="3">
    <location>
        <begin position="394"/>
        <end position="403"/>
    </location>
</feature>
<keyword evidence="1" id="KW-0479">Metal-binding</keyword>
<feature type="domain" description="CCHC-type" evidence="4">
    <location>
        <begin position="369"/>
        <end position="384"/>
    </location>
</feature>
<feature type="coiled-coil region" evidence="2">
    <location>
        <begin position="589"/>
        <end position="616"/>
    </location>
</feature>
<dbReference type="AlphaFoldDB" id="Q8VY35"/>
<dbReference type="Pfam" id="PF14223">
    <property type="entry name" value="Retrotran_gag_2"/>
    <property type="match status" value="1"/>
</dbReference>
<feature type="region of interest" description="Disordered" evidence="3">
    <location>
        <begin position="383"/>
        <end position="406"/>
    </location>
</feature>
<dbReference type="PANTHER" id="PTHR34676">
    <property type="entry name" value="DUF4219 DOMAIN-CONTAINING PROTEIN-RELATED"/>
    <property type="match status" value="1"/>
</dbReference>
<dbReference type="EMBL" id="AF391808">
    <property type="protein sequence ID" value="AAL35397.1"/>
    <property type="molecule type" value="Genomic_DNA"/>
</dbReference>
<dbReference type="InterPro" id="IPR001878">
    <property type="entry name" value="Znf_CCHC"/>
</dbReference>
<name>Q8VY35_MAIZE</name>
<evidence type="ECO:0000256" key="1">
    <source>
        <dbReference type="PROSITE-ProRule" id="PRU00047"/>
    </source>
</evidence>
<proteinExistence type="predicted"/>
<keyword evidence="1" id="KW-0862">Zinc</keyword>
<evidence type="ECO:0000256" key="3">
    <source>
        <dbReference type="SAM" id="MobiDB-lite"/>
    </source>
</evidence>
<dbReference type="InterPro" id="IPR036875">
    <property type="entry name" value="Znf_CCHC_sf"/>
</dbReference>
<feature type="region of interest" description="Disordered" evidence="3">
    <location>
        <begin position="1"/>
        <end position="75"/>
    </location>
</feature>
<dbReference type="PANTHER" id="PTHR34676:SF17">
    <property type="entry name" value="OS06G0684500 PROTEIN"/>
    <property type="match status" value="1"/>
</dbReference>
<dbReference type="GO" id="GO:0008270">
    <property type="term" value="F:zinc ion binding"/>
    <property type="evidence" value="ECO:0007669"/>
    <property type="project" value="UniProtKB-KW"/>
</dbReference>
<evidence type="ECO:0000256" key="2">
    <source>
        <dbReference type="SAM" id="Coils"/>
    </source>
</evidence>
<feature type="compositionally biased region" description="Basic and acidic residues" evidence="3">
    <location>
        <begin position="1"/>
        <end position="28"/>
    </location>
</feature>
<dbReference type="Gene3D" id="4.10.60.10">
    <property type="entry name" value="Zinc finger, CCHC-type"/>
    <property type="match status" value="1"/>
</dbReference>
<reference evidence="5" key="2">
    <citation type="submission" date="2008-01" db="EMBL/GenBank/DDBJ databases">
        <authorList>
            <person name="He L."/>
            <person name="Dooner H.K."/>
        </authorList>
    </citation>
    <scope>NUCLEOTIDE SEQUENCE</scope>
</reference>
<accession>Q8VY35</accession>
<dbReference type="GO" id="GO:0003676">
    <property type="term" value="F:nucleic acid binding"/>
    <property type="evidence" value="ECO:0007669"/>
    <property type="project" value="InterPro"/>
</dbReference>
<feature type="compositionally biased region" description="Basic and acidic residues" evidence="3">
    <location>
        <begin position="60"/>
        <end position="75"/>
    </location>
</feature>
<sequence length="796" mass="90200">MDPKGKSIMINDKEKESFVNEPKDDKPTDSGSGHRRKDGKKKKTRRIKEIVYYDDSDESTSSHKDNDDNDYDKQKTVNSNFSFDYSRIPQSANAHLLSIPLGKPPHFDGEDYGFWSHKMRSHLFSLHPSIWEIVESGMHFDSSDNPMFINEQIHKNAQATTVLLASLCRDEYHKVSGLDNAKQIWDTLNISHEGNDVTLLTKMELVEGELGRFAMIRGEEPTQTYNRLKTLINKIRSYGSTRWTDHDVVRLMLRSFTVLDPHLVNNIRENPRYTKMSPKEVLGKFVSGRMMIKEARYVDDALNGPINEPQPVALKATRSKEALPSKVAQIEAAGLNDEEMALIIKRFKTALKGRKGQPSKTKAKGKRSCFKCGKIGHFIANCPDNESDQEHGSKREKKKNYKKAKGEAHLGKEWDSDCSSSDSDNEGLAATAFNKSSLFPNERHTCLMAREKKVCSRNSTYASSSEDESSDEDEIDYSCLFKGLDRTKVDKINELIDALNDKNRLLEKQEDLLYEEHDKFVEAQKSHALEVKRNEMLSCELSSCHETISSLRSINDDLNAKLEIASKSITCVENVVICNRCKDFDIDACSEHITSIAKLNDEMASLNAQLKASKSDFDKLKFARDAYTIGRHPSIKDGLGFKREAKNLTSHKAPISAKEKGKAPMASSTKKNHAFMYNDRRQSHRSCNAFDSHAYDSYAMYASSSSYMHGRDMPRKNIHHVPRKNIVHAPRKVMNGPSTIYHALNVSFAICRKDRKIVARKLGEKCKGDKTCIWVPKIILTNLVGPNKSWVPKTQA</sequence>
<protein>
    <submittedName>
        <fullName evidence="5">Opie2b gag protein</fullName>
    </submittedName>
</protein>
<dbReference type="Pfam" id="PF00098">
    <property type="entry name" value="zf-CCHC"/>
    <property type="match status" value="1"/>
</dbReference>
<dbReference type="SMART" id="SM00343">
    <property type="entry name" value="ZnF_C2HC"/>
    <property type="match status" value="1"/>
</dbReference>